<dbReference type="GeneTree" id="ENSGT00390000001055"/>
<dbReference type="PANTHER" id="PTHR34763:SF3">
    <property type="entry name" value="FAM104B"/>
    <property type="match status" value="1"/>
</dbReference>
<feature type="compositionally biased region" description="Basic residues" evidence="1">
    <location>
        <begin position="1"/>
        <end position="12"/>
    </location>
</feature>
<evidence type="ECO:0000313" key="3">
    <source>
        <dbReference type="Proteomes" id="UP000029965"/>
    </source>
</evidence>
<reference evidence="2" key="3">
    <citation type="submission" date="2025-09" db="UniProtKB">
        <authorList>
            <consortium name="Ensembl"/>
        </authorList>
    </citation>
    <scope>IDENTIFICATION</scope>
</reference>
<name>A0A0D9RI47_CHLSB</name>
<dbReference type="AlphaFoldDB" id="A0A0D9RI47"/>
<dbReference type="OMA" id="EYSHEEY"/>
<reference evidence="2 3" key="1">
    <citation type="submission" date="2014-03" db="EMBL/GenBank/DDBJ databases">
        <authorList>
            <person name="Warren W."/>
            <person name="Wilson R.K."/>
        </authorList>
    </citation>
    <scope>NUCLEOTIDE SEQUENCE</scope>
</reference>
<dbReference type="eggNOG" id="ENOG502TDQ2">
    <property type="taxonomic scope" value="Eukaryota"/>
</dbReference>
<sequence>MGGCPVRKRRRNGSKEGNHHSAQPKRSKRNPIFQDSQDTEVFSWSDNERSSSCINIPERASGPEGNLNQIVIEPNVNIPQLLHEGYVPCQGLYSHINQTLKEAHFNSLQQRGQAPT</sequence>
<evidence type="ECO:0000256" key="1">
    <source>
        <dbReference type="SAM" id="MobiDB-lite"/>
    </source>
</evidence>
<proteinExistence type="predicted"/>
<dbReference type="Ensembl" id="ENSCSAT00000010190.1">
    <property type="protein sequence ID" value="ENSCSAP00000008286.1"/>
    <property type="gene ID" value="ENSCSAG00000012104.1"/>
</dbReference>
<evidence type="ECO:0000313" key="2">
    <source>
        <dbReference type="Ensembl" id="ENSCSAP00000008286.1"/>
    </source>
</evidence>
<dbReference type="Pfam" id="PF15434">
    <property type="entry name" value="FAM104"/>
    <property type="match status" value="1"/>
</dbReference>
<accession>A0A0D9RI47</accession>
<organism evidence="2 3">
    <name type="scientific">Chlorocebus sabaeus</name>
    <name type="common">Green monkey</name>
    <name type="synonym">Simia sabaea</name>
    <dbReference type="NCBI Taxonomy" id="60711"/>
    <lineage>
        <taxon>Eukaryota</taxon>
        <taxon>Metazoa</taxon>
        <taxon>Chordata</taxon>
        <taxon>Craniata</taxon>
        <taxon>Vertebrata</taxon>
        <taxon>Euteleostomi</taxon>
        <taxon>Mammalia</taxon>
        <taxon>Eutheria</taxon>
        <taxon>Euarchontoglires</taxon>
        <taxon>Primates</taxon>
        <taxon>Haplorrhini</taxon>
        <taxon>Catarrhini</taxon>
        <taxon>Cercopithecidae</taxon>
        <taxon>Cercopithecinae</taxon>
        <taxon>Chlorocebus</taxon>
    </lineage>
</organism>
<dbReference type="InterPro" id="IPR029222">
    <property type="entry name" value="VCF1/2-like"/>
</dbReference>
<dbReference type="Bgee" id="ENSCSAG00000012104">
    <property type="expression patterns" value="Expressed in pituitary gland and 7 other cell types or tissues"/>
</dbReference>
<reference evidence="2" key="2">
    <citation type="submission" date="2025-08" db="UniProtKB">
        <authorList>
            <consortium name="Ensembl"/>
        </authorList>
    </citation>
    <scope>IDENTIFICATION</scope>
</reference>
<keyword evidence="3" id="KW-1185">Reference proteome</keyword>
<protein>
    <submittedName>
        <fullName evidence="2">VCP nuclear cofactor family member 2</fullName>
    </submittedName>
</protein>
<dbReference type="PANTHER" id="PTHR34763">
    <property type="entry name" value="PROTEIN FAM104A"/>
    <property type="match status" value="1"/>
</dbReference>
<feature type="region of interest" description="Disordered" evidence="1">
    <location>
        <begin position="1"/>
        <end position="36"/>
    </location>
</feature>
<dbReference type="Proteomes" id="UP000029965">
    <property type="component" value="Chromosome X"/>
</dbReference>
<dbReference type="EMBL" id="AQIB01148746">
    <property type="status" value="NOT_ANNOTATED_CDS"/>
    <property type="molecule type" value="Genomic_DNA"/>
</dbReference>
<gene>
    <name evidence="2" type="primary">VCF2</name>
</gene>